<dbReference type="PRINTS" id="PR00081">
    <property type="entry name" value="GDHRDH"/>
</dbReference>
<organism evidence="2 3">
    <name type="scientific">Euroglyphus maynei</name>
    <name type="common">Mayne's house dust mite</name>
    <dbReference type="NCBI Taxonomy" id="6958"/>
    <lineage>
        <taxon>Eukaryota</taxon>
        <taxon>Metazoa</taxon>
        <taxon>Ecdysozoa</taxon>
        <taxon>Arthropoda</taxon>
        <taxon>Chelicerata</taxon>
        <taxon>Arachnida</taxon>
        <taxon>Acari</taxon>
        <taxon>Acariformes</taxon>
        <taxon>Sarcoptiformes</taxon>
        <taxon>Astigmata</taxon>
        <taxon>Psoroptidia</taxon>
        <taxon>Analgoidea</taxon>
        <taxon>Pyroglyphidae</taxon>
        <taxon>Pyroglyphinae</taxon>
        <taxon>Euroglyphus</taxon>
    </lineage>
</organism>
<evidence type="ECO:0000256" key="1">
    <source>
        <dbReference type="ARBA" id="ARBA00023002"/>
    </source>
</evidence>
<dbReference type="GO" id="GO:0016491">
    <property type="term" value="F:oxidoreductase activity"/>
    <property type="evidence" value="ECO:0007669"/>
    <property type="project" value="UniProtKB-KW"/>
</dbReference>
<name>A0A1Y3AQS6_EURMA</name>
<dbReference type="PANTHER" id="PTHR43975:SF2">
    <property type="entry name" value="EG:BACR7A4.14 PROTEIN-RELATED"/>
    <property type="match status" value="1"/>
</dbReference>
<dbReference type="Pfam" id="PF13561">
    <property type="entry name" value="adh_short_C2"/>
    <property type="match status" value="1"/>
</dbReference>
<proteinExistence type="predicted"/>
<dbReference type="InterPro" id="IPR002347">
    <property type="entry name" value="SDR_fam"/>
</dbReference>
<dbReference type="Gene3D" id="3.40.50.720">
    <property type="entry name" value="NAD(P)-binding Rossmann-like Domain"/>
    <property type="match status" value="1"/>
</dbReference>
<evidence type="ECO:0000313" key="3">
    <source>
        <dbReference type="Proteomes" id="UP000194236"/>
    </source>
</evidence>
<keyword evidence="3" id="KW-1185">Reference proteome</keyword>
<sequence>MDLNLHSVVTLTHYVAPYLEKSKGNIVTISSILGQQPNQYFMPYCVAKAAVDMFCKSIAIELGPKGVRVNYVSLATKLIDTCDSPTAMRTNFQRATGAGQILEGVLSHLEETIPLRRIGRIEDVGNVVLFLASDKSSFITGENIVVDGGNSLI</sequence>
<dbReference type="AlphaFoldDB" id="A0A1Y3AQS6"/>
<comment type="caution">
    <text evidence="2">The sequence shown here is derived from an EMBL/GenBank/DDBJ whole genome shotgun (WGS) entry which is preliminary data.</text>
</comment>
<protein>
    <submittedName>
        <fullName evidence="2">Uncharacterized protein</fullName>
    </submittedName>
</protein>
<dbReference type="OrthoDB" id="6496943at2759"/>
<accession>A0A1Y3AQS6</accession>
<dbReference type="InterPro" id="IPR020904">
    <property type="entry name" value="Sc_DH/Rdtase_CS"/>
</dbReference>
<reference evidence="2 3" key="1">
    <citation type="submission" date="2017-03" db="EMBL/GenBank/DDBJ databases">
        <title>Genome Survey of Euroglyphus maynei.</title>
        <authorList>
            <person name="Arlian L.G."/>
            <person name="Morgan M.S."/>
            <person name="Rider S.D."/>
        </authorList>
    </citation>
    <scope>NUCLEOTIDE SEQUENCE [LARGE SCALE GENOMIC DNA]</scope>
    <source>
        <strain evidence="2">Arlian Lab</strain>
        <tissue evidence="2">Whole body</tissue>
    </source>
</reference>
<keyword evidence="1" id="KW-0560">Oxidoreductase</keyword>
<evidence type="ECO:0000313" key="2">
    <source>
        <dbReference type="EMBL" id="OTF70821.1"/>
    </source>
</evidence>
<dbReference type="Proteomes" id="UP000194236">
    <property type="component" value="Unassembled WGS sequence"/>
</dbReference>
<dbReference type="PANTHER" id="PTHR43975">
    <property type="entry name" value="ZGC:101858"/>
    <property type="match status" value="1"/>
</dbReference>
<gene>
    <name evidence="2" type="ORF">BLA29_007829</name>
</gene>
<dbReference type="SUPFAM" id="SSF51735">
    <property type="entry name" value="NAD(P)-binding Rossmann-fold domains"/>
    <property type="match status" value="1"/>
</dbReference>
<dbReference type="EMBL" id="MUJZ01063842">
    <property type="protein sequence ID" value="OTF70821.1"/>
    <property type="molecule type" value="Genomic_DNA"/>
</dbReference>
<dbReference type="PROSITE" id="PS00061">
    <property type="entry name" value="ADH_SHORT"/>
    <property type="match status" value="1"/>
</dbReference>
<dbReference type="InterPro" id="IPR036291">
    <property type="entry name" value="NAD(P)-bd_dom_sf"/>
</dbReference>